<dbReference type="Proteomes" id="UP000499080">
    <property type="component" value="Unassembled WGS sequence"/>
</dbReference>
<comment type="caution">
    <text evidence="1">The sequence shown here is derived from an EMBL/GenBank/DDBJ whole genome shotgun (WGS) entry which is preliminary data.</text>
</comment>
<keyword evidence="2" id="KW-1185">Reference proteome</keyword>
<protein>
    <submittedName>
        <fullName evidence="1">Uncharacterized protein</fullName>
    </submittedName>
</protein>
<evidence type="ECO:0000313" key="1">
    <source>
        <dbReference type="EMBL" id="GBN35094.1"/>
    </source>
</evidence>
<proteinExistence type="predicted"/>
<gene>
    <name evidence="1" type="ORF">AVEN_47536_1</name>
</gene>
<dbReference type="AlphaFoldDB" id="A0A4Y2N8U0"/>
<sequence length="85" mass="9061">MLNVDHPVSSSSQSDCQSSVIFFLKNDFRKDIGALTDSGSLSDSADSFANLSAIAHVSFDTRNVKMLILDKALADISSCCCDILG</sequence>
<accession>A0A4Y2N8U0</accession>
<evidence type="ECO:0000313" key="2">
    <source>
        <dbReference type="Proteomes" id="UP000499080"/>
    </source>
</evidence>
<name>A0A4Y2N8U0_ARAVE</name>
<reference evidence="1 2" key="1">
    <citation type="journal article" date="2019" name="Sci. Rep.">
        <title>Orb-weaving spider Araneus ventricosus genome elucidates the spidroin gene catalogue.</title>
        <authorList>
            <person name="Kono N."/>
            <person name="Nakamura H."/>
            <person name="Ohtoshi R."/>
            <person name="Moran D.A.P."/>
            <person name="Shinohara A."/>
            <person name="Yoshida Y."/>
            <person name="Fujiwara M."/>
            <person name="Mori M."/>
            <person name="Tomita M."/>
            <person name="Arakawa K."/>
        </authorList>
    </citation>
    <scope>NUCLEOTIDE SEQUENCE [LARGE SCALE GENOMIC DNA]</scope>
</reference>
<organism evidence="1 2">
    <name type="scientific">Araneus ventricosus</name>
    <name type="common">Orbweaver spider</name>
    <name type="synonym">Epeira ventricosa</name>
    <dbReference type="NCBI Taxonomy" id="182803"/>
    <lineage>
        <taxon>Eukaryota</taxon>
        <taxon>Metazoa</taxon>
        <taxon>Ecdysozoa</taxon>
        <taxon>Arthropoda</taxon>
        <taxon>Chelicerata</taxon>
        <taxon>Arachnida</taxon>
        <taxon>Araneae</taxon>
        <taxon>Araneomorphae</taxon>
        <taxon>Entelegynae</taxon>
        <taxon>Araneoidea</taxon>
        <taxon>Araneidae</taxon>
        <taxon>Araneus</taxon>
    </lineage>
</organism>
<dbReference type="EMBL" id="BGPR01285963">
    <property type="protein sequence ID" value="GBN35094.1"/>
    <property type="molecule type" value="Genomic_DNA"/>
</dbReference>